<gene>
    <name evidence="2" type="ORF">MNBD_PLANCTO02-2472</name>
</gene>
<feature type="non-terminal residue" evidence="2">
    <location>
        <position position="376"/>
    </location>
</feature>
<dbReference type="Pfam" id="PF00873">
    <property type="entry name" value="ACR_tran"/>
    <property type="match status" value="1"/>
</dbReference>
<evidence type="ECO:0000313" key="2">
    <source>
        <dbReference type="EMBL" id="VAX40686.1"/>
    </source>
</evidence>
<sequence length="376" mass="41377">MLNYIIDFSLRNRILVLLVMAGVIVAGAVSLQHLDVDAFPDTTPVMVQINTTAPSLSPEEIERQITFPVEQAIAGLPGLVKLRSVSKFGLSQVVVIFEDGMDIYFVRQLLNERVSTVALPEGIVRPKMGPVSTGLGEVFHYVLVKPGYDFSKVSKEERVKHLTELRTLHDWVVKPQLRSVQGVAEVNSWGGFEKQFQVQIKPDQLIKHSLTFSQVVTALQDNNRNVGGGNITNKGQMLLVHGQGRTVNIEQIEKIVISARDGNPIYVHDVADVKIGHEVRQGAVTANGNGEAVLGLGFMLMGENSHAVTWALKKKLEEIKKTLPPGVEIISVYDRTELVDHVIDTVRKNLFEGGLLVVAILFMFLGNLRAGLIVAL</sequence>
<dbReference type="Gene3D" id="1.20.1640.10">
    <property type="entry name" value="Multidrug efflux transporter AcrB transmembrane domain"/>
    <property type="match status" value="1"/>
</dbReference>
<dbReference type="SUPFAM" id="SSF82714">
    <property type="entry name" value="Multidrug efflux transporter AcrB TolC docking domain, DN and DC subdomains"/>
    <property type="match status" value="1"/>
</dbReference>
<reference evidence="2" key="1">
    <citation type="submission" date="2018-06" db="EMBL/GenBank/DDBJ databases">
        <authorList>
            <person name="Zhirakovskaya E."/>
        </authorList>
    </citation>
    <scope>NUCLEOTIDE SEQUENCE</scope>
</reference>
<dbReference type="PRINTS" id="PR00702">
    <property type="entry name" value="ACRIFLAVINRP"/>
</dbReference>
<feature type="transmembrane region" description="Helical" evidence="1">
    <location>
        <begin position="353"/>
        <end position="375"/>
    </location>
</feature>
<dbReference type="EMBL" id="UOGL01000473">
    <property type="protein sequence ID" value="VAX40686.1"/>
    <property type="molecule type" value="Genomic_DNA"/>
</dbReference>
<dbReference type="InterPro" id="IPR027463">
    <property type="entry name" value="AcrB_DN_DC_subdom"/>
</dbReference>
<protein>
    <submittedName>
        <fullName evidence="2">Cobalt-zinc-cadmium resistance protein CzcA Cation efflux system protein CusA</fullName>
    </submittedName>
</protein>
<dbReference type="GO" id="GO:0042910">
    <property type="term" value="F:xenobiotic transmembrane transporter activity"/>
    <property type="evidence" value="ECO:0007669"/>
    <property type="project" value="TreeGrafter"/>
</dbReference>
<proteinExistence type="predicted"/>
<organism evidence="2">
    <name type="scientific">hydrothermal vent metagenome</name>
    <dbReference type="NCBI Taxonomy" id="652676"/>
    <lineage>
        <taxon>unclassified sequences</taxon>
        <taxon>metagenomes</taxon>
        <taxon>ecological metagenomes</taxon>
    </lineage>
</organism>
<dbReference type="Gene3D" id="3.30.2090.10">
    <property type="entry name" value="Multidrug efflux transporter AcrB TolC docking domain, DN and DC subdomains"/>
    <property type="match status" value="1"/>
</dbReference>
<dbReference type="Gene3D" id="3.30.70.1430">
    <property type="entry name" value="Multidrug efflux transporter AcrB pore domain"/>
    <property type="match status" value="1"/>
</dbReference>
<dbReference type="AlphaFoldDB" id="A0A3B1DCY1"/>
<dbReference type="PANTHER" id="PTHR32063">
    <property type="match status" value="1"/>
</dbReference>
<keyword evidence="1" id="KW-0812">Transmembrane</keyword>
<dbReference type="Gene3D" id="3.30.70.1320">
    <property type="entry name" value="Multidrug efflux transporter AcrB pore domain like"/>
    <property type="match status" value="1"/>
</dbReference>
<keyword evidence="1" id="KW-0472">Membrane</keyword>
<keyword evidence="1" id="KW-1133">Transmembrane helix</keyword>
<evidence type="ECO:0000256" key="1">
    <source>
        <dbReference type="SAM" id="Phobius"/>
    </source>
</evidence>
<dbReference type="GO" id="GO:0005886">
    <property type="term" value="C:plasma membrane"/>
    <property type="evidence" value="ECO:0007669"/>
    <property type="project" value="TreeGrafter"/>
</dbReference>
<dbReference type="PANTHER" id="PTHR32063:SF24">
    <property type="entry name" value="CATION EFFLUX SYSTEM (ACRB_ACRD_ACRF FAMILY)"/>
    <property type="match status" value="1"/>
</dbReference>
<dbReference type="InterPro" id="IPR001036">
    <property type="entry name" value="Acrflvin-R"/>
</dbReference>
<dbReference type="SUPFAM" id="SSF82693">
    <property type="entry name" value="Multidrug efflux transporter AcrB pore domain, PN1, PN2, PC1 and PC2 subdomains"/>
    <property type="match status" value="2"/>
</dbReference>
<accession>A0A3B1DCY1</accession>
<name>A0A3B1DCY1_9ZZZZ</name>